<dbReference type="OrthoDB" id="9814553at2"/>
<dbReference type="PROSITE" id="PS50943">
    <property type="entry name" value="HTH_CROC1"/>
    <property type="match status" value="1"/>
</dbReference>
<protein>
    <submittedName>
        <fullName evidence="3">XRE family transcriptional regulator</fullName>
    </submittedName>
</protein>
<dbReference type="EMBL" id="QPJT01000008">
    <property type="protein sequence ID" value="RCX17138.1"/>
    <property type="molecule type" value="Genomic_DNA"/>
</dbReference>
<sequence length="184" mass="20899">MSEQIKQIAVRIKELREISGISPDSLAGEFNIPIKTYLEYESGNVDIPVSFLYEVANRFNVELTAILTGENPRLHTYCLVRKGKGMNVERREHYKYQNLAYNFIHKKAEPFMVSVEPESPESPVHYNSHPGQEFNYVLEGTLKVIINGHEIILNEGDSLFFDSGSNHGMKAMGESTARFLAVIF</sequence>
<dbReference type="InterPro" id="IPR010982">
    <property type="entry name" value="Lambda_DNA-bd_dom_sf"/>
</dbReference>
<dbReference type="SUPFAM" id="SSF47413">
    <property type="entry name" value="lambda repressor-like DNA-binding domains"/>
    <property type="match status" value="1"/>
</dbReference>
<gene>
    <name evidence="3" type="ORF">DFR58_10831</name>
</gene>
<evidence type="ECO:0000313" key="4">
    <source>
        <dbReference type="Proteomes" id="UP000253034"/>
    </source>
</evidence>
<keyword evidence="4" id="KW-1185">Reference proteome</keyword>
<dbReference type="InterPro" id="IPR050807">
    <property type="entry name" value="TransReg_Diox_bact_type"/>
</dbReference>
<proteinExistence type="predicted"/>
<organism evidence="3 4">
    <name type="scientific">Anaerobacterium chartisolvens</name>
    <dbReference type="NCBI Taxonomy" id="1297424"/>
    <lineage>
        <taxon>Bacteria</taxon>
        <taxon>Bacillati</taxon>
        <taxon>Bacillota</taxon>
        <taxon>Clostridia</taxon>
        <taxon>Eubacteriales</taxon>
        <taxon>Oscillospiraceae</taxon>
        <taxon>Anaerobacterium</taxon>
    </lineage>
</organism>
<accession>A0A369B965</accession>
<dbReference type="GO" id="GO:0003677">
    <property type="term" value="F:DNA binding"/>
    <property type="evidence" value="ECO:0007669"/>
    <property type="project" value="UniProtKB-KW"/>
</dbReference>
<dbReference type="RefSeq" id="WP_114297379.1">
    <property type="nucleotide sequence ID" value="NZ_QPJT01000008.1"/>
</dbReference>
<dbReference type="InterPro" id="IPR013096">
    <property type="entry name" value="Cupin_2"/>
</dbReference>
<evidence type="ECO:0000313" key="3">
    <source>
        <dbReference type="EMBL" id="RCX17138.1"/>
    </source>
</evidence>
<dbReference type="PANTHER" id="PTHR46797:SF19">
    <property type="entry name" value="BLL2473 PROTEIN"/>
    <property type="match status" value="1"/>
</dbReference>
<dbReference type="Gene3D" id="2.60.120.10">
    <property type="entry name" value="Jelly Rolls"/>
    <property type="match status" value="1"/>
</dbReference>
<reference evidence="3 4" key="1">
    <citation type="submission" date="2018-07" db="EMBL/GenBank/DDBJ databases">
        <title>Genomic Encyclopedia of Type Strains, Phase IV (KMG-IV): sequencing the most valuable type-strain genomes for metagenomic binning, comparative biology and taxonomic classification.</title>
        <authorList>
            <person name="Goeker M."/>
        </authorList>
    </citation>
    <scope>NUCLEOTIDE SEQUENCE [LARGE SCALE GENOMIC DNA]</scope>
    <source>
        <strain evidence="3 4">DSM 27016</strain>
    </source>
</reference>
<dbReference type="CDD" id="cd00093">
    <property type="entry name" value="HTH_XRE"/>
    <property type="match status" value="1"/>
</dbReference>
<dbReference type="Pfam" id="PF07883">
    <property type="entry name" value="Cupin_2"/>
    <property type="match status" value="1"/>
</dbReference>
<dbReference type="Gene3D" id="1.10.260.40">
    <property type="entry name" value="lambda repressor-like DNA-binding domains"/>
    <property type="match status" value="1"/>
</dbReference>
<evidence type="ECO:0000256" key="1">
    <source>
        <dbReference type="ARBA" id="ARBA00023125"/>
    </source>
</evidence>
<dbReference type="SUPFAM" id="SSF51182">
    <property type="entry name" value="RmlC-like cupins"/>
    <property type="match status" value="1"/>
</dbReference>
<dbReference type="PANTHER" id="PTHR46797">
    <property type="entry name" value="HTH-TYPE TRANSCRIPTIONAL REGULATOR"/>
    <property type="match status" value="1"/>
</dbReference>
<keyword evidence="1" id="KW-0238">DNA-binding</keyword>
<dbReference type="Proteomes" id="UP000253034">
    <property type="component" value="Unassembled WGS sequence"/>
</dbReference>
<feature type="domain" description="HTH cro/C1-type" evidence="2">
    <location>
        <begin position="12"/>
        <end position="66"/>
    </location>
</feature>
<dbReference type="Pfam" id="PF12844">
    <property type="entry name" value="HTH_19"/>
    <property type="match status" value="1"/>
</dbReference>
<dbReference type="GO" id="GO:0003700">
    <property type="term" value="F:DNA-binding transcription factor activity"/>
    <property type="evidence" value="ECO:0007669"/>
    <property type="project" value="TreeGrafter"/>
</dbReference>
<dbReference type="CDD" id="cd02209">
    <property type="entry name" value="cupin_XRE_C"/>
    <property type="match status" value="1"/>
</dbReference>
<comment type="caution">
    <text evidence="3">The sequence shown here is derived from an EMBL/GenBank/DDBJ whole genome shotgun (WGS) entry which is preliminary data.</text>
</comment>
<name>A0A369B965_9FIRM</name>
<evidence type="ECO:0000259" key="2">
    <source>
        <dbReference type="PROSITE" id="PS50943"/>
    </source>
</evidence>
<dbReference type="InterPro" id="IPR014710">
    <property type="entry name" value="RmlC-like_jellyroll"/>
</dbReference>
<dbReference type="SMART" id="SM00530">
    <property type="entry name" value="HTH_XRE"/>
    <property type="match status" value="1"/>
</dbReference>
<dbReference type="InterPro" id="IPR001387">
    <property type="entry name" value="Cro/C1-type_HTH"/>
</dbReference>
<dbReference type="GO" id="GO:0005829">
    <property type="term" value="C:cytosol"/>
    <property type="evidence" value="ECO:0007669"/>
    <property type="project" value="TreeGrafter"/>
</dbReference>
<dbReference type="AlphaFoldDB" id="A0A369B965"/>
<dbReference type="InterPro" id="IPR011051">
    <property type="entry name" value="RmlC_Cupin_sf"/>
</dbReference>